<dbReference type="InterPro" id="IPR044023">
    <property type="entry name" value="Ig_7"/>
</dbReference>
<dbReference type="EMBL" id="CP011071">
    <property type="protein sequence ID" value="AKA35576.1"/>
    <property type="molecule type" value="Genomic_DNA"/>
</dbReference>
<dbReference type="Proteomes" id="UP000032726">
    <property type="component" value="Chromosome"/>
</dbReference>
<dbReference type="PANTHER" id="PTHR11878:SF65">
    <property type="entry name" value="NA_CA-EXCHANGE PROTEIN, ISOFORM G"/>
    <property type="match status" value="1"/>
</dbReference>
<keyword evidence="6" id="KW-0813">Transport</keyword>
<evidence type="ECO:0000313" key="10">
    <source>
        <dbReference type="Proteomes" id="UP000032726"/>
    </source>
</evidence>
<dbReference type="GO" id="GO:0016020">
    <property type="term" value="C:membrane"/>
    <property type="evidence" value="ECO:0007669"/>
    <property type="project" value="InterPro"/>
</dbReference>
<dbReference type="SMART" id="SM00237">
    <property type="entry name" value="Calx_beta"/>
    <property type="match status" value="6"/>
</dbReference>
<evidence type="ECO:0000256" key="2">
    <source>
        <dbReference type="ARBA" id="ARBA00022525"/>
    </source>
</evidence>
<evidence type="ECO:0000256" key="3">
    <source>
        <dbReference type="ARBA" id="ARBA00022729"/>
    </source>
</evidence>
<keyword evidence="2" id="KW-0964">Secreted</keyword>
<dbReference type="InterPro" id="IPR026341">
    <property type="entry name" value="T9SS_type_B"/>
</dbReference>
<keyword evidence="3" id="KW-0732">Signal</keyword>
<keyword evidence="6" id="KW-0406">Ion transport</keyword>
<evidence type="ECO:0000256" key="6">
    <source>
        <dbReference type="ARBA" id="ARBA00023065"/>
    </source>
</evidence>
<sequence>MKMKSFSLNRFNLNTKRMFFLFVFFSSFLLARGQVTVEFSQATGSDDENVGGNLPVLLVTGTVTVATTVTVTDNLTGTASNGVDYTFTTPQVVNIPIGTYPGGSSIPIPTLAITGDTDVETNETIDLSLNNATGDATLGAQITTTYTITNDDTDSISINDVTQVEGDAGTSNFVFTVSVDGGGNAANNIGFTVNTANGTATAGTDYVAISGGSGTIAAGTPSTTVTVQVNGDTDVEPTEDFTVNLSAPSNATIGDGTGLGAITNDDTDSISINDVTQVEGDAGTSNFVFTVSVDGGGNAANNIGFTVNTANGTATAGTDYVAISGGSGTIAAGTPSTTVTVQVNGDTDVEPTEDFTVNLSAPSNATIGDGTGLGAITNDDTDSISINDVTQVEGDAGTSNFVFTVSVDGGGNAANNIGFTVNTANGTATAGTDYVAISGGSGTIAAGTPSTTVTVQVNGDTDVEPTEDFTVNLSAPSNATIGDGTGLGAITNDDTDSISINDVTQVEGDAGTSNFVFTVSVDGGGNAANNIGFTVNTANGTATAGTDYVAISGGSGTIAAGTPSTTVTVQVNGDTDVEPTEDFTVNLSAPSNATIGDGTGLGTITNDDTFTVTIIANDNAATEAGPTNGEFTVDLGAVNATGGPVTVNYAISGSATNSTDYTTLTGSVDVADGQQTAIITVTPIDDNIVEPDETVILTLSDDAAYTVGSPDSATVTISDDDTASLAINDVTVDENEGNAIFAVTLTGAVSTGFTVSYDTADGTANAGSDYVGSSGLLSFIGSDGEIGNISIGILNDNIIEPLEDFTVTLSAPSNTSVTFSDAVGTGVIQDDDSCAAGNSAPAFNAGEPTEFCDTFVKDLDDYVTSSIPANSELRWSTDSDPNNIAGHLSSSVLTDAPGTYYGFFWDALNNCASPTLTITLALNTTPSAGSPNNTSACSVPANGISIVDLDDQLTGADPGTWVITTDPSSGGVTLLPGNIVNFSGLPDGIYVFTFTTTGANAPCNNESVNLSVAVSDCAQPCDAGSSAPALDTSQPTNFCDSFEVDLNDYVTSSAPAGSVLTWSANPDPLVTTAHRSSQVSAPGTYFGFFYDATNNCASPTLEITLVLNRTPTVDSTMGDTRCGDGTLTLMATVSEGGTLNWYNVATGGSILGTGSSFVTPDISETTSFFVEATANGCTSEREEVVATVNFEPNPGTPTDTFACNLAGNGGPTVIDLNDTLTGADSGVWTVTTDPSGGNVVIDVENQVDFEGLPDGDYVFTFTTNGAQPPCTDQSVEVTITVNDCIVDTDNDGLTDGEEIELGTDPNDPDTDGDGLTDGEEVLVVDDPSTEAVPERASDPLDNCDPFLTPDCDGEPIDLEVLKAVDNDTPLVDEEITFTITLINLTMDRVIDVVVEDLLAPEFQYISSEPSKGFYAPETGVWQIDEVAPEEELTLQITVLVLVAGNLENTAVLQDSFPLDADETNNSSTVEIRVSRSPCQDCGTICNMFSPNGDGVNDLLVLNCPEDYPNNTFEVFDRYGNSVFSAQGYNGTWDGTGKNGDLPKGTYFYILDLGDGSEPTKGWIQIVR</sequence>
<reference evidence="9 10" key="1">
    <citation type="submission" date="2015-03" db="EMBL/GenBank/DDBJ databases">
        <title>Complete genome sequence of Muricauda lutaonensis CC-HSB-11T, isolated from a coastal hot spring.</title>
        <authorList>
            <person name="Kim K.M."/>
        </authorList>
    </citation>
    <scope>NUCLEOTIDE SEQUENCE [LARGE SCALE GENOMIC DNA]</scope>
    <source>
        <strain evidence="9 10">CC-HSB-11</strain>
    </source>
</reference>
<dbReference type="PANTHER" id="PTHR11878">
    <property type="entry name" value="SODIUM/CALCIUM EXCHANGER"/>
    <property type="match status" value="1"/>
</dbReference>
<keyword evidence="10" id="KW-1185">Reference proteome</keyword>
<dbReference type="STRING" id="516051.VC82_1973"/>
<dbReference type="PATRIC" id="fig|516051.4.peg.2032"/>
<organism evidence="9 10">
    <name type="scientific">Flagellimonas lutaonensis</name>
    <dbReference type="NCBI Taxonomy" id="516051"/>
    <lineage>
        <taxon>Bacteria</taxon>
        <taxon>Pseudomonadati</taxon>
        <taxon>Bacteroidota</taxon>
        <taxon>Flavobacteriia</taxon>
        <taxon>Flavobacteriales</taxon>
        <taxon>Flavobacteriaceae</taxon>
        <taxon>Flagellimonas</taxon>
    </lineage>
</organism>
<evidence type="ECO:0000259" key="8">
    <source>
        <dbReference type="SMART" id="SM00237"/>
    </source>
</evidence>
<dbReference type="NCBIfam" id="TIGR04131">
    <property type="entry name" value="Bac_Flav_CTERM"/>
    <property type="match status" value="1"/>
</dbReference>
<feature type="domain" description="Calx-beta" evidence="8">
    <location>
        <begin position="374"/>
        <end position="474"/>
    </location>
</feature>
<dbReference type="Pfam" id="PF03160">
    <property type="entry name" value="Calx-beta"/>
    <property type="match status" value="7"/>
</dbReference>
<feature type="domain" description="Calx-beta" evidence="8">
    <location>
        <begin position="713"/>
        <end position="810"/>
    </location>
</feature>
<keyword evidence="4" id="KW-0677">Repeat</keyword>
<dbReference type="OrthoDB" id="1236981at2"/>
<proteinExistence type="predicted"/>
<accession>A0A0D5YUL2</accession>
<evidence type="ECO:0000256" key="1">
    <source>
        <dbReference type="ARBA" id="ARBA00004613"/>
    </source>
</evidence>
<feature type="region of interest" description="Disordered" evidence="7">
    <location>
        <begin position="1289"/>
        <end position="1315"/>
    </location>
</feature>
<feature type="domain" description="Calx-beta" evidence="8">
    <location>
        <begin position="260"/>
        <end position="360"/>
    </location>
</feature>
<dbReference type="InterPro" id="IPR003644">
    <property type="entry name" value="Calx_beta"/>
</dbReference>
<dbReference type="Pfam" id="PF19081">
    <property type="entry name" value="Ig_7"/>
    <property type="match status" value="1"/>
</dbReference>
<dbReference type="Gene3D" id="2.60.40.2030">
    <property type="match status" value="7"/>
</dbReference>
<evidence type="ECO:0000256" key="7">
    <source>
        <dbReference type="SAM" id="MobiDB-lite"/>
    </source>
</evidence>
<dbReference type="KEGG" id="mlt:VC82_1973"/>
<name>A0A0D5YUL2_9FLAO</name>
<dbReference type="InterPro" id="IPR038081">
    <property type="entry name" value="CalX-like_sf"/>
</dbReference>
<feature type="domain" description="Calx-beta" evidence="8">
    <location>
        <begin position="488"/>
        <end position="588"/>
    </location>
</feature>
<dbReference type="InterPro" id="IPR001434">
    <property type="entry name" value="OmcB-like_DUF11"/>
</dbReference>
<dbReference type="GO" id="GO:0030001">
    <property type="term" value="P:metal ion transport"/>
    <property type="evidence" value="ECO:0007669"/>
    <property type="project" value="TreeGrafter"/>
</dbReference>
<keyword evidence="5" id="KW-0106">Calcium</keyword>
<feature type="domain" description="Calx-beta" evidence="8">
    <location>
        <begin position="146"/>
        <end position="246"/>
    </location>
</feature>
<dbReference type="InterPro" id="IPR059100">
    <property type="entry name" value="TSP3_bac"/>
</dbReference>
<dbReference type="Pfam" id="PF01345">
    <property type="entry name" value="DUF11"/>
    <property type="match status" value="1"/>
</dbReference>
<dbReference type="InterPro" id="IPR051171">
    <property type="entry name" value="CaCA"/>
</dbReference>
<gene>
    <name evidence="9" type="ORF">VC82_1973</name>
</gene>
<dbReference type="SUPFAM" id="SSF141072">
    <property type="entry name" value="CalX-like"/>
    <property type="match status" value="7"/>
</dbReference>
<evidence type="ECO:0000313" key="9">
    <source>
        <dbReference type="EMBL" id="AKA35576.1"/>
    </source>
</evidence>
<evidence type="ECO:0000256" key="4">
    <source>
        <dbReference type="ARBA" id="ARBA00022737"/>
    </source>
</evidence>
<dbReference type="GO" id="GO:0007154">
    <property type="term" value="P:cell communication"/>
    <property type="evidence" value="ECO:0007669"/>
    <property type="project" value="InterPro"/>
</dbReference>
<dbReference type="Pfam" id="PF18884">
    <property type="entry name" value="TSP3_bac"/>
    <property type="match status" value="2"/>
</dbReference>
<dbReference type="HOGENOM" id="CLU_245864_0_0_10"/>
<comment type="subcellular location">
    <subcellularLocation>
        <location evidence="1">Secreted</location>
    </subcellularLocation>
</comment>
<feature type="domain" description="Calx-beta" evidence="8">
    <location>
        <begin position="602"/>
        <end position="700"/>
    </location>
</feature>
<protein>
    <recommendedName>
        <fullName evidence="8">Calx-beta domain-containing protein</fullName>
    </recommendedName>
</protein>
<evidence type="ECO:0000256" key="5">
    <source>
        <dbReference type="ARBA" id="ARBA00022837"/>
    </source>
</evidence>
<dbReference type="Pfam" id="PF13585">
    <property type="entry name" value="CHU_C"/>
    <property type="match status" value="1"/>
</dbReference>